<dbReference type="EMBL" id="CAJOBO010000872">
    <property type="protein sequence ID" value="CAF4303542.1"/>
    <property type="molecule type" value="Genomic_DNA"/>
</dbReference>
<accession>A0A817W363</accession>
<dbReference type="PANTHER" id="PTHR11711">
    <property type="entry name" value="ADP RIBOSYLATION FACTOR-RELATED"/>
    <property type="match status" value="1"/>
</dbReference>
<dbReference type="InterPro" id="IPR024156">
    <property type="entry name" value="Small_GTPase_ARF"/>
</dbReference>
<keyword evidence="4" id="KW-0479">Metal-binding</keyword>
<dbReference type="Proteomes" id="UP000663862">
    <property type="component" value="Unassembled WGS sequence"/>
</dbReference>
<dbReference type="GO" id="GO:0046872">
    <property type="term" value="F:metal ion binding"/>
    <property type="evidence" value="ECO:0007669"/>
    <property type="project" value="UniProtKB-KW"/>
</dbReference>
<dbReference type="SUPFAM" id="SSF52540">
    <property type="entry name" value="P-loop containing nucleoside triphosphate hydrolases"/>
    <property type="match status" value="1"/>
</dbReference>
<dbReference type="GO" id="GO:0003924">
    <property type="term" value="F:GTPase activity"/>
    <property type="evidence" value="ECO:0007669"/>
    <property type="project" value="InterPro"/>
</dbReference>
<dbReference type="Gene3D" id="3.40.50.300">
    <property type="entry name" value="P-loop containing nucleotide triphosphate hydrolases"/>
    <property type="match status" value="1"/>
</dbReference>
<dbReference type="EMBL" id="CAJOBQ010000503">
    <property type="protein sequence ID" value="CAF4369531.1"/>
    <property type="molecule type" value="Genomic_DNA"/>
</dbReference>
<reference evidence="5" key="1">
    <citation type="submission" date="2021-02" db="EMBL/GenBank/DDBJ databases">
        <authorList>
            <person name="Nowell W R."/>
        </authorList>
    </citation>
    <scope>NUCLEOTIDE SEQUENCE</scope>
</reference>
<dbReference type="AlphaFoldDB" id="A0A817W363"/>
<dbReference type="EMBL" id="CAJNYU010003659">
    <property type="protein sequence ID" value="CAF3691084.1"/>
    <property type="molecule type" value="Genomic_DNA"/>
</dbReference>
<sequence>MGCGCYSHASTDKDILRVAVFGLENSGKTSLVQCLRTSNKISKTFKNISTHGVIAVNVHLNMQTNINLLIFDCGGCKHQRHIWPHLLNNADLILFTVDSIDLTYLNDAKQALFDLLTDESIIDKPLFVVFTKSDKRKNININQLEQALDLFMIKDRPIHKVLFSSITLDGFTAISTWFAYYSHCKLHGKQKEIIQ</sequence>
<dbReference type="EMBL" id="CAJOBR010000004">
    <property type="protein sequence ID" value="CAF4443539.1"/>
    <property type="molecule type" value="Genomic_DNA"/>
</dbReference>
<gene>
    <name evidence="8" type="ORF">FME351_LOCUS27063</name>
    <name evidence="7" type="ORF">GRG538_LOCUS21130</name>
    <name evidence="10" type="ORF">HFQ381_LOCUS13708</name>
    <name evidence="5" type="ORF">LUA448_LOCUS12793</name>
    <name evidence="12" type="ORF">QYT958_LOCUS97</name>
    <name evidence="6" type="ORF">TIS948_LOCUS29527</name>
    <name evidence="11" type="ORF">TSG867_LOCUS10783</name>
    <name evidence="9" type="ORF">UJA718_LOCUS1499</name>
</gene>
<feature type="binding site" evidence="3">
    <location>
        <begin position="22"/>
        <end position="29"/>
    </location>
    <ligand>
        <name>GTP</name>
        <dbReference type="ChEBI" id="CHEBI:37565"/>
    </ligand>
</feature>
<dbReference type="Proteomes" id="UP000663869">
    <property type="component" value="Unassembled WGS sequence"/>
</dbReference>
<evidence type="ECO:0000313" key="10">
    <source>
        <dbReference type="EMBL" id="CAF4303542.1"/>
    </source>
</evidence>
<dbReference type="Proteomes" id="UP000663848">
    <property type="component" value="Unassembled WGS sequence"/>
</dbReference>
<dbReference type="Proteomes" id="UP000663873">
    <property type="component" value="Unassembled WGS sequence"/>
</dbReference>
<evidence type="ECO:0000313" key="8">
    <source>
        <dbReference type="EMBL" id="CAF3691084.1"/>
    </source>
</evidence>
<evidence type="ECO:0000256" key="1">
    <source>
        <dbReference type="ARBA" id="ARBA00022741"/>
    </source>
</evidence>
<dbReference type="EMBL" id="CAJNXB010005382">
    <property type="protein sequence ID" value="CAF3421691.1"/>
    <property type="molecule type" value="Genomic_DNA"/>
</dbReference>
<dbReference type="Proteomes" id="UP000663851">
    <property type="component" value="Unassembled WGS sequence"/>
</dbReference>
<dbReference type="EMBL" id="CAJOBP010000090">
    <property type="protein sequence ID" value="CAF4119980.1"/>
    <property type="molecule type" value="Genomic_DNA"/>
</dbReference>
<evidence type="ECO:0000313" key="11">
    <source>
        <dbReference type="EMBL" id="CAF4369531.1"/>
    </source>
</evidence>
<evidence type="ECO:0000313" key="5">
    <source>
        <dbReference type="EMBL" id="CAF3348048.1"/>
    </source>
</evidence>
<comment type="caution">
    <text evidence="5">The sequence shown here is derived from an EMBL/GenBank/DDBJ whole genome shotgun (WGS) entry which is preliminary data.</text>
</comment>
<evidence type="ECO:0000313" key="9">
    <source>
        <dbReference type="EMBL" id="CAF4119980.1"/>
    </source>
</evidence>
<evidence type="ECO:0000256" key="4">
    <source>
        <dbReference type="PIRSR" id="PIRSR606689-2"/>
    </source>
</evidence>
<evidence type="ECO:0000313" key="13">
    <source>
        <dbReference type="Proteomes" id="UP000663833"/>
    </source>
</evidence>
<keyword evidence="2 3" id="KW-0342">GTP-binding</keyword>
<keyword evidence="1 3" id="KW-0547">Nucleotide-binding</keyword>
<dbReference type="InterPro" id="IPR027417">
    <property type="entry name" value="P-loop_NTPase"/>
</dbReference>
<keyword evidence="14" id="KW-1185">Reference proteome</keyword>
<evidence type="ECO:0000256" key="2">
    <source>
        <dbReference type="ARBA" id="ARBA00023134"/>
    </source>
</evidence>
<evidence type="ECO:0000313" key="6">
    <source>
        <dbReference type="EMBL" id="CAF3421691.1"/>
    </source>
</evidence>
<evidence type="ECO:0000313" key="12">
    <source>
        <dbReference type="EMBL" id="CAF4443539.1"/>
    </source>
</evidence>
<evidence type="ECO:0000256" key="3">
    <source>
        <dbReference type="PIRSR" id="PIRSR606689-1"/>
    </source>
</evidence>
<feature type="binding site" evidence="4">
    <location>
        <position position="29"/>
    </location>
    <ligand>
        <name>Mg(2+)</name>
        <dbReference type="ChEBI" id="CHEBI:18420"/>
    </ligand>
</feature>
<dbReference type="EMBL" id="CAJNYD010001537">
    <property type="protein sequence ID" value="CAF3348048.1"/>
    <property type="molecule type" value="Genomic_DNA"/>
</dbReference>
<dbReference type="SMART" id="SM00177">
    <property type="entry name" value="ARF"/>
    <property type="match status" value="1"/>
</dbReference>
<organism evidence="5 13">
    <name type="scientific">Rotaria socialis</name>
    <dbReference type="NCBI Taxonomy" id="392032"/>
    <lineage>
        <taxon>Eukaryota</taxon>
        <taxon>Metazoa</taxon>
        <taxon>Spiralia</taxon>
        <taxon>Gnathifera</taxon>
        <taxon>Rotifera</taxon>
        <taxon>Eurotatoria</taxon>
        <taxon>Bdelloidea</taxon>
        <taxon>Philodinida</taxon>
        <taxon>Philodinidae</taxon>
        <taxon>Rotaria</taxon>
    </lineage>
</organism>
<evidence type="ECO:0000313" key="7">
    <source>
        <dbReference type="EMBL" id="CAF3569221.1"/>
    </source>
</evidence>
<feature type="binding site" evidence="4">
    <location>
        <position position="50"/>
    </location>
    <ligand>
        <name>Mg(2+)</name>
        <dbReference type="ChEBI" id="CHEBI:18420"/>
    </ligand>
</feature>
<name>A0A817W363_9BILA</name>
<dbReference type="Pfam" id="PF00025">
    <property type="entry name" value="Arf"/>
    <property type="match status" value="1"/>
</dbReference>
<evidence type="ECO:0000313" key="14">
    <source>
        <dbReference type="Proteomes" id="UP000663873"/>
    </source>
</evidence>
<protein>
    <submittedName>
        <fullName evidence="5">Uncharacterized protein</fullName>
    </submittedName>
</protein>
<dbReference type="InterPro" id="IPR006689">
    <property type="entry name" value="Small_GTPase_ARF/SAR"/>
</dbReference>
<keyword evidence="4" id="KW-0460">Magnesium</keyword>
<dbReference type="Proteomes" id="UP000663825">
    <property type="component" value="Unassembled WGS sequence"/>
</dbReference>
<feature type="binding site" evidence="3">
    <location>
        <position position="75"/>
    </location>
    <ligand>
        <name>GTP</name>
        <dbReference type="ChEBI" id="CHEBI:37565"/>
    </ligand>
</feature>
<dbReference type="GO" id="GO:0005525">
    <property type="term" value="F:GTP binding"/>
    <property type="evidence" value="ECO:0007669"/>
    <property type="project" value="UniProtKB-KW"/>
</dbReference>
<dbReference type="EMBL" id="CAJNYT010003482">
    <property type="protein sequence ID" value="CAF3569221.1"/>
    <property type="molecule type" value="Genomic_DNA"/>
</dbReference>
<proteinExistence type="predicted"/>
<dbReference type="Proteomes" id="UP000663833">
    <property type="component" value="Unassembled WGS sequence"/>
</dbReference>
<dbReference type="OrthoDB" id="9974976at2759"/>
<dbReference type="Proteomes" id="UP000663872">
    <property type="component" value="Unassembled WGS sequence"/>
</dbReference>